<keyword evidence="3" id="KW-1185">Reference proteome</keyword>
<organism evidence="1 3">
    <name type="scientific">Roseovarius tolerans</name>
    <dbReference type="NCBI Taxonomy" id="74031"/>
    <lineage>
        <taxon>Bacteria</taxon>
        <taxon>Pseudomonadati</taxon>
        <taxon>Pseudomonadota</taxon>
        <taxon>Alphaproteobacteria</taxon>
        <taxon>Rhodobacterales</taxon>
        <taxon>Roseobacteraceae</taxon>
        <taxon>Roseovarius</taxon>
    </lineage>
</organism>
<dbReference type="Proteomes" id="UP000182160">
    <property type="component" value="Unassembled WGS sequence"/>
</dbReference>
<reference evidence="2 4" key="3">
    <citation type="submission" date="2016-10" db="EMBL/GenBank/DDBJ databases">
        <authorList>
            <person name="de Groot N.N."/>
        </authorList>
    </citation>
    <scope>NUCLEOTIDE SEQUENCE [LARGE SCALE GENOMIC DNA]</scope>
    <source>
        <strain evidence="2 4">DSM 11457</strain>
    </source>
</reference>
<proteinExistence type="predicted"/>
<accession>A0A0L6CU00</accession>
<dbReference type="EMBL" id="LGVV01000030">
    <property type="protein sequence ID" value="KNX41160.1"/>
    <property type="molecule type" value="Genomic_DNA"/>
</dbReference>
<sequence>MTTQLLLRYDSFDQKTHDARAEDRANAGLTQLQMWREGTGAHWVLLDVNDSERAKAWVEKESGLGHGPSAHHLLETT</sequence>
<evidence type="ECO:0000313" key="3">
    <source>
        <dbReference type="Proteomes" id="UP000037046"/>
    </source>
</evidence>
<dbReference type="AlphaFoldDB" id="A0A0L6CU00"/>
<dbReference type="OrthoDB" id="7726846at2"/>
<evidence type="ECO:0000313" key="4">
    <source>
        <dbReference type="Proteomes" id="UP000182160"/>
    </source>
</evidence>
<reference evidence="1" key="2">
    <citation type="submission" date="2015-07" db="EMBL/GenBank/DDBJ databases">
        <title>MeaNS - Measles Nucleotide Surveillance Program.</title>
        <authorList>
            <person name="Tran T."/>
            <person name="Druce J."/>
        </authorList>
    </citation>
    <scope>NUCLEOTIDE SEQUENCE</scope>
    <source>
        <strain evidence="1">EL-164</strain>
    </source>
</reference>
<dbReference type="RefSeq" id="WP_050663161.1">
    <property type="nucleotide sequence ID" value="NZ_CP118494.1"/>
</dbReference>
<name>A0A0L6CU00_9RHOB</name>
<evidence type="ECO:0000313" key="1">
    <source>
        <dbReference type="EMBL" id="KNX41160.1"/>
    </source>
</evidence>
<gene>
    <name evidence="1" type="ORF">ROTO_22770</name>
    <name evidence="2" type="ORF">SAMN04488077_10525</name>
</gene>
<dbReference type="EMBL" id="FOBO01000005">
    <property type="protein sequence ID" value="SEM46780.1"/>
    <property type="molecule type" value="Genomic_DNA"/>
</dbReference>
<evidence type="ECO:0000313" key="2">
    <source>
        <dbReference type="EMBL" id="SEM46780.1"/>
    </source>
</evidence>
<dbReference type="Proteomes" id="UP000037046">
    <property type="component" value="Unassembled WGS sequence"/>
</dbReference>
<reference evidence="3" key="1">
    <citation type="submission" date="2015-07" db="EMBL/GenBank/DDBJ databases">
        <title>Draft Genome Sequence of Roseovarius tolerans EL-164, a producer of N-Acylated Alanine Methyl Esters (NAMEs).</title>
        <authorList>
            <person name="Voget S."/>
            <person name="Bruns H."/>
            <person name="Wagner-Doebler I."/>
            <person name="Schulz S."/>
            <person name="Daniel R."/>
        </authorList>
    </citation>
    <scope>NUCLEOTIDE SEQUENCE [LARGE SCALE GENOMIC DNA]</scope>
    <source>
        <strain evidence="3">EL-164</strain>
    </source>
</reference>
<protein>
    <submittedName>
        <fullName evidence="1">Uncharacterized protein</fullName>
    </submittedName>
</protein>
<dbReference type="STRING" id="74031.SAMN04488077_10525"/>
<dbReference type="PATRIC" id="fig|74031.6.peg.2325"/>